<organism evidence="8 9">
    <name type="scientific">Blomia tropicalis</name>
    <name type="common">Mite</name>
    <dbReference type="NCBI Taxonomy" id="40697"/>
    <lineage>
        <taxon>Eukaryota</taxon>
        <taxon>Metazoa</taxon>
        <taxon>Ecdysozoa</taxon>
        <taxon>Arthropoda</taxon>
        <taxon>Chelicerata</taxon>
        <taxon>Arachnida</taxon>
        <taxon>Acari</taxon>
        <taxon>Acariformes</taxon>
        <taxon>Sarcoptiformes</taxon>
        <taxon>Astigmata</taxon>
        <taxon>Glycyphagoidea</taxon>
        <taxon>Echimyopodidae</taxon>
        <taxon>Blomia</taxon>
    </lineage>
</organism>
<dbReference type="PANTHER" id="PTHR12466">
    <property type="entry name" value="CDC73 DOMAIN PROTEIN"/>
    <property type="match status" value="1"/>
</dbReference>
<dbReference type="InterPro" id="IPR038103">
    <property type="entry name" value="CDC73_C_sf"/>
</dbReference>
<protein>
    <recommendedName>
        <fullName evidence="10">Parafibromin</fullName>
    </recommendedName>
</protein>
<evidence type="ECO:0000313" key="8">
    <source>
        <dbReference type="EMBL" id="KAJ6223122.1"/>
    </source>
</evidence>
<dbReference type="Gene3D" id="3.40.50.11990">
    <property type="entry name" value="RNA polymerase II accessory factor, Cdc73 C-terminal domain"/>
    <property type="match status" value="1"/>
</dbReference>
<dbReference type="Pfam" id="PF16050">
    <property type="entry name" value="CDC73_N"/>
    <property type="match status" value="1"/>
</dbReference>
<accession>A0A9Q0MEQ8</accession>
<dbReference type="InterPro" id="IPR032041">
    <property type="entry name" value="Cdc73_N"/>
</dbReference>
<reference evidence="8" key="1">
    <citation type="submission" date="2022-12" db="EMBL/GenBank/DDBJ databases">
        <title>Genome assemblies of Blomia tropicalis.</title>
        <authorList>
            <person name="Cui Y."/>
        </authorList>
    </citation>
    <scope>NUCLEOTIDE SEQUENCE</scope>
    <source>
        <tissue evidence="8">Adult mites</tissue>
    </source>
</reference>
<dbReference type="GO" id="GO:0016593">
    <property type="term" value="C:Cdc73/Paf1 complex"/>
    <property type="evidence" value="ECO:0007669"/>
    <property type="project" value="InterPro"/>
</dbReference>
<feature type="compositionally biased region" description="Low complexity" evidence="5">
    <location>
        <begin position="140"/>
        <end position="157"/>
    </location>
</feature>
<dbReference type="Proteomes" id="UP001142055">
    <property type="component" value="Chromosome 1"/>
</dbReference>
<comment type="similarity">
    <text evidence="2">Belongs to the CDC73 family.</text>
</comment>
<dbReference type="GO" id="GO:0032968">
    <property type="term" value="P:positive regulation of transcription elongation by RNA polymerase II"/>
    <property type="evidence" value="ECO:0007669"/>
    <property type="project" value="TreeGrafter"/>
</dbReference>
<dbReference type="GO" id="GO:0000993">
    <property type="term" value="F:RNA polymerase II complex binding"/>
    <property type="evidence" value="ECO:0007669"/>
    <property type="project" value="TreeGrafter"/>
</dbReference>
<feature type="region of interest" description="Disordered" evidence="5">
    <location>
        <begin position="196"/>
        <end position="222"/>
    </location>
</feature>
<evidence type="ECO:0000259" key="6">
    <source>
        <dbReference type="Pfam" id="PF05179"/>
    </source>
</evidence>
<feature type="compositionally biased region" description="Polar residues" evidence="5">
    <location>
        <begin position="427"/>
        <end position="439"/>
    </location>
</feature>
<comment type="caution">
    <text evidence="8">The sequence shown here is derived from an EMBL/GenBank/DDBJ whole genome shotgun (WGS) entry which is preliminary data.</text>
</comment>
<sequence>MADPLSLLRQFYVNKREIVEKNDMICFGEYCWAKNVKTNYLIYSTSRDGLNKTYYTLECLLYFLKNIHLQHPTYVKQAASLDIPVVQRPDRKDLLAYLSGETNNSTSLDKSAPIELPKSALEISRATNQHAPSTKLSLPGSSIGSGSADSASIVGDGNEPPNKLARLDEMEKVRKQFAARLDASKIKKTATVTFDPSIQEKRRESSIGASGDGLGSSSLTDSMSREQIEALKAKRLAKKRSTIIDAEPDADGTSGVGANQSTSVHSVLLQYDSNFTKEIQNKERVWRNRSNILQSTGKNFQKTIFPMLQIIKVREEGGGALRKGQPPIGSTSVRNGSSNVAAGVNPSGVFNAPVTGPGGPVTGVPPGVGGPIIDSGGAPQQYNRYDQERFSKNDAPIGFRIDTTSTYHGLTLKSVTEGPAQPKVPLTGSSAAVNGSNVSGGRHAPGHTPKPQKRISRTPIIIIPATNTSLITMYNAKAILQDLKYIDSKSCDQRRENDLLIQRRKADNTTVPYRIIDNPLKLAPDDWNRVVAVFVQGPAWQFKGWPWEGNPVEIFARIKAFNLKFDEMKLDNNVAKWSVEIIELIKNNGLRQSESWIKF</sequence>
<dbReference type="Pfam" id="PF05179">
    <property type="entry name" value="CDC73_C"/>
    <property type="match status" value="1"/>
</dbReference>
<dbReference type="GO" id="GO:0006368">
    <property type="term" value="P:transcription elongation by RNA polymerase II"/>
    <property type="evidence" value="ECO:0007669"/>
    <property type="project" value="InterPro"/>
</dbReference>
<feature type="domain" description="Cell division control protein 73 C-terminal" evidence="6">
    <location>
        <begin position="456"/>
        <end position="597"/>
    </location>
</feature>
<dbReference type="PANTHER" id="PTHR12466:SF8">
    <property type="entry name" value="PARAFIBROMIN"/>
    <property type="match status" value="1"/>
</dbReference>
<keyword evidence="3" id="KW-0804">Transcription</keyword>
<evidence type="ECO:0000259" key="7">
    <source>
        <dbReference type="Pfam" id="PF16050"/>
    </source>
</evidence>
<evidence type="ECO:0000313" key="9">
    <source>
        <dbReference type="Proteomes" id="UP001142055"/>
    </source>
</evidence>
<evidence type="ECO:0000256" key="4">
    <source>
        <dbReference type="ARBA" id="ARBA00023242"/>
    </source>
</evidence>
<name>A0A9Q0MEQ8_BLOTA</name>
<dbReference type="InterPro" id="IPR007852">
    <property type="entry name" value="Cdc73/Parafibromin"/>
</dbReference>
<feature type="region of interest" description="Disordered" evidence="5">
    <location>
        <begin position="416"/>
        <end position="455"/>
    </location>
</feature>
<comment type="subcellular location">
    <subcellularLocation>
        <location evidence="1">Nucleus</location>
    </subcellularLocation>
</comment>
<evidence type="ECO:0000256" key="3">
    <source>
        <dbReference type="ARBA" id="ARBA00023163"/>
    </source>
</evidence>
<feature type="region of interest" description="Disordered" evidence="5">
    <location>
        <begin position="126"/>
        <end position="163"/>
    </location>
</feature>
<feature type="compositionally biased region" description="Polar residues" evidence="5">
    <location>
        <begin position="126"/>
        <end position="136"/>
    </location>
</feature>
<proteinExistence type="inferred from homology"/>
<dbReference type="EMBL" id="JAPWDV010000001">
    <property type="protein sequence ID" value="KAJ6223122.1"/>
    <property type="molecule type" value="Genomic_DNA"/>
</dbReference>
<evidence type="ECO:0000256" key="2">
    <source>
        <dbReference type="ARBA" id="ARBA00010427"/>
    </source>
</evidence>
<evidence type="ECO:0008006" key="10">
    <source>
        <dbReference type="Google" id="ProtNLM"/>
    </source>
</evidence>
<gene>
    <name evidence="8" type="ORF">RDWZM_001667</name>
</gene>
<evidence type="ECO:0000256" key="1">
    <source>
        <dbReference type="ARBA" id="ARBA00004123"/>
    </source>
</evidence>
<dbReference type="OMA" id="CAFHLKY"/>
<dbReference type="AlphaFoldDB" id="A0A9Q0MEQ8"/>
<dbReference type="InterPro" id="IPR031336">
    <property type="entry name" value="CDC73_C"/>
</dbReference>
<keyword evidence="9" id="KW-1185">Reference proteome</keyword>
<keyword evidence="4" id="KW-0539">Nucleus</keyword>
<feature type="domain" description="Paf1 complex subunit Cdc73 N-terminal" evidence="7">
    <location>
        <begin position="1"/>
        <end position="321"/>
    </location>
</feature>
<evidence type="ECO:0000256" key="5">
    <source>
        <dbReference type="SAM" id="MobiDB-lite"/>
    </source>
</evidence>